<dbReference type="Proteomes" id="UP001589769">
    <property type="component" value="Unassembled WGS sequence"/>
</dbReference>
<dbReference type="NCBIfam" id="TIGR01414">
    <property type="entry name" value="autotrans_barl"/>
    <property type="match status" value="1"/>
</dbReference>
<feature type="domain" description="Autotransporter" evidence="2">
    <location>
        <begin position="878"/>
        <end position="1166"/>
    </location>
</feature>
<dbReference type="PANTHER" id="PTHR35037">
    <property type="entry name" value="C-TERMINAL REGION OF AIDA-LIKE PROTEIN"/>
    <property type="match status" value="1"/>
</dbReference>
<dbReference type="InterPro" id="IPR051551">
    <property type="entry name" value="Autotransporter_adhesion"/>
</dbReference>
<comment type="caution">
    <text evidence="3">The sequence shown here is derived from an EMBL/GenBank/DDBJ whole genome shotgun (WGS) entry which is preliminary data.</text>
</comment>
<feature type="region of interest" description="Disordered" evidence="1">
    <location>
        <begin position="800"/>
        <end position="845"/>
    </location>
</feature>
<proteinExistence type="predicted"/>
<keyword evidence="4" id="KW-1185">Reference proteome</keyword>
<evidence type="ECO:0000259" key="2">
    <source>
        <dbReference type="PROSITE" id="PS51208"/>
    </source>
</evidence>
<organism evidence="3 4">
    <name type="scientific">Gallibacterium melopsittaci</name>
    <dbReference type="NCBI Taxonomy" id="516063"/>
    <lineage>
        <taxon>Bacteria</taxon>
        <taxon>Pseudomonadati</taxon>
        <taxon>Pseudomonadota</taxon>
        <taxon>Gammaproteobacteria</taxon>
        <taxon>Pasteurellales</taxon>
        <taxon>Pasteurellaceae</taxon>
        <taxon>Gallibacterium</taxon>
    </lineage>
</organism>
<dbReference type="PROSITE" id="PS51208">
    <property type="entry name" value="AUTOTRANSPORTER"/>
    <property type="match status" value="1"/>
</dbReference>
<evidence type="ECO:0000313" key="4">
    <source>
        <dbReference type="Proteomes" id="UP001589769"/>
    </source>
</evidence>
<dbReference type="SMART" id="SM00869">
    <property type="entry name" value="Autotransporter"/>
    <property type="match status" value="1"/>
</dbReference>
<dbReference type="EMBL" id="JBHLWA010000004">
    <property type="protein sequence ID" value="MFC0322167.1"/>
    <property type="molecule type" value="Genomic_DNA"/>
</dbReference>
<evidence type="ECO:0000313" key="3">
    <source>
        <dbReference type="EMBL" id="MFC0322167.1"/>
    </source>
</evidence>
<feature type="compositionally biased region" description="Basic and acidic residues" evidence="1">
    <location>
        <begin position="801"/>
        <end position="815"/>
    </location>
</feature>
<dbReference type="InterPro" id="IPR036709">
    <property type="entry name" value="Autotransporte_beta_dom_sf"/>
</dbReference>
<reference evidence="3 4" key="1">
    <citation type="submission" date="2024-09" db="EMBL/GenBank/DDBJ databases">
        <authorList>
            <person name="Sun Q."/>
            <person name="Mori K."/>
        </authorList>
    </citation>
    <scope>NUCLEOTIDE SEQUENCE [LARGE SCALE GENOMIC DNA]</scope>
    <source>
        <strain evidence="3 4">CCM 7538</strain>
    </source>
</reference>
<dbReference type="PANTHER" id="PTHR35037:SF3">
    <property type="entry name" value="C-TERMINAL REGION OF AIDA-LIKE PROTEIN"/>
    <property type="match status" value="1"/>
</dbReference>
<dbReference type="InterPro" id="IPR005546">
    <property type="entry name" value="Autotransporte_beta"/>
</dbReference>
<dbReference type="InterPro" id="IPR006315">
    <property type="entry name" value="OM_autotransptr_brl_dom"/>
</dbReference>
<dbReference type="Pfam" id="PF03797">
    <property type="entry name" value="Autotransporter"/>
    <property type="match status" value="1"/>
</dbReference>
<dbReference type="Gene3D" id="2.40.128.130">
    <property type="entry name" value="Autotransporter beta-domain"/>
    <property type="match status" value="1"/>
</dbReference>
<dbReference type="RefSeq" id="WP_382372652.1">
    <property type="nucleotide sequence ID" value="NZ_JBHLWA010000004.1"/>
</dbReference>
<protein>
    <submittedName>
        <fullName evidence="3">Autotransporter outer membrane beta-barrel domain-containing protein</fullName>
    </submittedName>
</protein>
<dbReference type="SUPFAM" id="SSF103515">
    <property type="entry name" value="Autotransporter"/>
    <property type="match status" value="1"/>
</dbReference>
<sequence>MIEVNNLTQTQTLTEDPLIVTDHTPQKMFRFLSHNENYRPAFTGLNVGIRASQARHWNYPGYTYNGDSNPFAKYIDALDTGLVKVNGNLDLRLIGQRNIGIYASGSTNQDALKPTISTYANDIAEVLLNGKTNRIVLQNKPIELPDKPIELPINKKDPLLLKLENDEIKQNTSPWFKLDSYGVKLGKVADIPEHILYPNQEEAEISTTNRRKRVVGPSKYTSTSGTGAGILRSQGELIIDTTDMPYSNGIKMVHNSLLDASASSSSTTIKTNGYALQIGGFDEVLGFYKQNTEQPSADFLGDYRFSPFSDYTPYPQKDRFIIDGNPVIAMKQAQAESHNLTANFHNAIFTTTGTSTNPIIDFINQNKNDSFNNDYIQSEPPILELEDKKNDLALLESDNTPLTAIKRSDLIFIDQGQNNVQLNFSGDKTDLTANNNGYIINVSGNYTTDPNSFGPNVETLYIRDTSQDNENVLSFIDPRDYRSFMFDKTSVTFTGTDKGSMTGLVYKGSVKTSEGQIALSPEEEQQQIADLLANIENKKAQIRQNIENPPSTETENLIDNEEDVFEKPERNLLYDPFNPQTELARLDQLKNLLNNVKLRSAPTLNINLSNGFTWNLKKNDSAIDNNVAYFDTLTLSSGAIVNVAYAEPSNNHYILRGNVINQGGIINLDNRPYRASYSDILTIDGNYEGSNNASLRMNTLWNAPGSPENSLSDQLIITGSAKGQTQIIPMAKNDDENVIDGNVQVIANKLQNTIPVVKVNTASPEVAFVGTAKSSGVSEIQLAKRTVDNVDEYYWTVYAEEPQKPDPEPKPDPKPDPQPNPEPKPDPKPDPKPIYTPSTSGYVNMPRVNLEQGFDSISSLHERRGENQIIAWDNCVECAKANGQSWGRIYGKNLHQNGKQRLNSEMDVYGVQLGHDFSIRKGEDDSHQLTGIYVAYNRANTDFFDLYRSENGVISNDKFVGKGKAEMTSLGITNTYYAKNGGYVDLVAQASLLHNRYQLSNGNKLASQDGWGVAFSSEVGLPFLLSQKTTNNNGWLIEPQAQLIYQYLDLENINDGERKVNQHQQDSLRGRVGIRFAYNGEDKNLNTHTLYALANVWHDFLQPNAVSIGTDKVKEKYVSTWAEIGLGVQIPLLKDCYFYGDVRYEHSLNNSKRYGYRGNIGMKFTWK</sequence>
<name>A0ABV6HTG7_9PAST</name>
<gene>
    <name evidence="3" type="ORF">ACFFHT_01075</name>
</gene>
<evidence type="ECO:0000256" key="1">
    <source>
        <dbReference type="SAM" id="MobiDB-lite"/>
    </source>
</evidence>
<accession>A0ABV6HTG7</accession>